<dbReference type="Proteomes" id="UP000244496">
    <property type="component" value="Chromosome"/>
</dbReference>
<feature type="domain" description="Acyltransferase 3" evidence="2">
    <location>
        <begin position="14"/>
        <end position="164"/>
    </location>
</feature>
<proteinExistence type="predicted"/>
<keyword evidence="1" id="KW-0472">Membrane</keyword>
<dbReference type="GO" id="GO:0016747">
    <property type="term" value="F:acyltransferase activity, transferring groups other than amino-acyl groups"/>
    <property type="evidence" value="ECO:0007669"/>
    <property type="project" value="InterPro"/>
</dbReference>
<accession>A0A2S0UPK9</accession>
<feature type="transmembrane region" description="Helical" evidence="1">
    <location>
        <begin position="219"/>
        <end position="239"/>
    </location>
</feature>
<evidence type="ECO:0000259" key="2">
    <source>
        <dbReference type="Pfam" id="PF01757"/>
    </source>
</evidence>
<feature type="transmembrane region" description="Helical" evidence="1">
    <location>
        <begin position="88"/>
        <end position="106"/>
    </location>
</feature>
<organism evidence="3 4">
    <name type="scientific">Paragemmobacter aquarius</name>
    <dbReference type="NCBI Taxonomy" id="2169400"/>
    <lineage>
        <taxon>Bacteria</taxon>
        <taxon>Pseudomonadati</taxon>
        <taxon>Pseudomonadota</taxon>
        <taxon>Alphaproteobacteria</taxon>
        <taxon>Rhodobacterales</taxon>
        <taxon>Paracoccaceae</taxon>
        <taxon>Paragemmobacter</taxon>
    </lineage>
</organism>
<feature type="transmembrane region" description="Helical" evidence="1">
    <location>
        <begin position="44"/>
        <end position="67"/>
    </location>
</feature>
<sequence length="252" mass="27132">MTDAPIHGTARLEAVDSLRGIAATGVVIVHSLAMFDLGPTGVTGIGYLVLGVPLFFVISAFSMSLAYDGGIATAAAWKRYALRRFFRIAPLFYVMLAVWLVYYHHLGSPFGGIGMLATNLTFIFGFTQDGIVPAGWSIGVEQTYSLPVPLSLVTGWSLAFFLIVLSQSLGATVLLDNRVTRFLGKISYSLYLSHPFVIYATGIPLLVKGWLGAPTLALAVPLVTLALAVPVALALYHLIERPFMSLGRRLTP</sequence>
<dbReference type="OrthoDB" id="9796461at2"/>
<dbReference type="EMBL" id="CP028918">
    <property type="protein sequence ID" value="AWB49731.1"/>
    <property type="molecule type" value="Genomic_DNA"/>
</dbReference>
<dbReference type="AlphaFoldDB" id="A0A2S0UPK9"/>
<keyword evidence="4" id="KW-1185">Reference proteome</keyword>
<dbReference type="PANTHER" id="PTHR23028">
    <property type="entry name" value="ACETYLTRANSFERASE"/>
    <property type="match status" value="1"/>
</dbReference>
<dbReference type="Pfam" id="PF01757">
    <property type="entry name" value="Acyl_transf_3"/>
    <property type="match status" value="1"/>
</dbReference>
<reference evidence="3 4" key="1">
    <citation type="submission" date="2018-04" db="EMBL/GenBank/DDBJ databases">
        <title>Genome sequencing of Gemmobacter.</title>
        <authorList>
            <person name="Yi H."/>
            <person name="Baek M.-G."/>
        </authorList>
    </citation>
    <scope>NUCLEOTIDE SEQUENCE [LARGE SCALE GENOMIC DNA]</scope>
    <source>
        <strain evidence="3 4">HYN0069</strain>
    </source>
</reference>
<evidence type="ECO:0000313" key="3">
    <source>
        <dbReference type="EMBL" id="AWB49731.1"/>
    </source>
</evidence>
<name>A0A2S0UPK9_9RHOB</name>
<dbReference type="RefSeq" id="WP_108436548.1">
    <property type="nucleotide sequence ID" value="NZ_CP028918.1"/>
</dbReference>
<feature type="transmembrane region" description="Helical" evidence="1">
    <location>
        <begin position="188"/>
        <end position="207"/>
    </location>
</feature>
<feature type="transmembrane region" description="Helical" evidence="1">
    <location>
        <begin position="156"/>
        <end position="176"/>
    </location>
</feature>
<dbReference type="KEGG" id="geh:HYN69_15575"/>
<dbReference type="InterPro" id="IPR002656">
    <property type="entry name" value="Acyl_transf_3_dom"/>
</dbReference>
<gene>
    <name evidence="3" type="ORF">HYN69_15575</name>
</gene>
<evidence type="ECO:0000256" key="1">
    <source>
        <dbReference type="SAM" id="Phobius"/>
    </source>
</evidence>
<dbReference type="InterPro" id="IPR050879">
    <property type="entry name" value="Acyltransferase_3"/>
</dbReference>
<protein>
    <recommendedName>
        <fullName evidence="2">Acyltransferase 3 domain-containing protein</fullName>
    </recommendedName>
</protein>
<evidence type="ECO:0000313" key="4">
    <source>
        <dbReference type="Proteomes" id="UP000244496"/>
    </source>
</evidence>
<keyword evidence="1" id="KW-0812">Transmembrane</keyword>
<keyword evidence="1" id="KW-1133">Transmembrane helix</keyword>